<dbReference type="AlphaFoldDB" id="A0A6L5WM13"/>
<name>A0A6L5WM13_9BACT</name>
<sequence>MYYVLDCWFLYNQQEEKTIKTQIHKSQAPKSKNIIKNLDIKMQTTNQDYTKILQPKKQKLEIPPQNNAIKTDSVQQTKSNKPKLVIIIDDVSLKSHVDEIKNINLKLTPSIFPPTKHHKNTPKFAKEFECFMIHLPLEAINFNSPEIGTLTTKSTKDEIEKTIKNIRKNFPNAKFINNHTGSKFTSDEKSMTMLFEALLKHDFIFLDSKTINTSKVKKVAQKFNQPYIVRDLFLDHENDIKAIKKKLKNSVEMAKKKGFAIVIGHPKSNTFKALKNSDEILKDVEVVYIKDLYEKY</sequence>
<reference evidence="1 2" key="1">
    <citation type="submission" date="2019-09" db="EMBL/GenBank/DDBJ databases">
        <authorList>
            <person name="Silva M."/>
            <person name="Pereira G."/>
            <person name="Lopes-Da-Costa L."/>
            <person name="Silva E."/>
        </authorList>
    </citation>
    <scope>NUCLEOTIDE SEQUENCE [LARGE SCALE GENOMIC DNA]</scope>
    <source>
        <strain evidence="1 2">FMV-PI01</strain>
    </source>
</reference>
<keyword evidence="2" id="KW-1185">Reference proteome</keyword>
<dbReference type="InterPro" id="IPR011330">
    <property type="entry name" value="Glyco_hydro/deAcase_b/a-brl"/>
</dbReference>
<dbReference type="PANTHER" id="PTHR30105">
    <property type="entry name" value="UNCHARACTERIZED YIBQ-RELATED"/>
    <property type="match status" value="1"/>
</dbReference>
<dbReference type="CDD" id="cd10936">
    <property type="entry name" value="CE4_DAC2"/>
    <property type="match status" value="1"/>
</dbReference>
<dbReference type="InterPro" id="IPR006837">
    <property type="entry name" value="Divergent_DAC"/>
</dbReference>
<dbReference type="SUPFAM" id="SSF88713">
    <property type="entry name" value="Glycoside hydrolase/deacetylase"/>
    <property type="match status" value="1"/>
</dbReference>
<organism evidence="1 2">
    <name type="scientific">Campylobacter portucalensis</name>
    <dbReference type="NCBI Taxonomy" id="2608384"/>
    <lineage>
        <taxon>Bacteria</taxon>
        <taxon>Pseudomonadati</taxon>
        <taxon>Campylobacterota</taxon>
        <taxon>Epsilonproteobacteria</taxon>
        <taxon>Campylobacterales</taxon>
        <taxon>Campylobacteraceae</taxon>
        <taxon>Campylobacter</taxon>
    </lineage>
</organism>
<gene>
    <name evidence="1" type="ORF">F1B92_06025</name>
</gene>
<protein>
    <submittedName>
        <fullName evidence="1">Divergent polysaccharide deacetylase family protein</fullName>
    </submittedName>
</protein>
<evidence type="ECO:0000313" key="2">
    <source>
        <dbReference type="Proteomes" id="UP000476338"/>
    </source>
</evidence>
<evidence type="ECO:0000313" key="1">
    <source>
        <dbReference type="EMBL" id="MSN96721.1"/>
    </source>
</evidence>
<dbReference type="EMBL" id="VWSJ01000023">
    <property type="protein sequence ID" value="MSN96721.1"/>
    <property type="molecule type" value="Genomic_DNA"/>
</dbReference>
<accession>A0A6L5WM13</accession>
<dbReference type="Proteomes" id="UP000476338">
    <property type="component" value="Unassembled WGS sequence"/>
</dbReference>
<dbReference type="GO" id="GO:0005975">
    <property type="term" value="P:carbohydrate metabolic process"/>
    <property type="evidence" value="ECO:0007669"/>
    <property type="project" value="InterPro"/>
</dbReference>
<proteinExistence type="predicted"/>
<dbReference type="PANTHER" id="PTHR30105:SF2">
    <property type="entry name" value="DIVERGENT POLYSACCHARIDE DEACETYLASE SUPERFAMILY"/>
    <property type="match status" value="1"/>
</dbReference>
<dbReference type="Pfam" id="PF04748">
    <property type="entry name" value="Polysacc_deac_2"/>
    <property type="match status" value="1"/>
</dbReference>
<dbReference type="Gene3D" id="3.20.20.370">
    <property type="entry name" value="Glycoside hydrolase/deacetylase"/>
    <property type="match status" value="1"/>
</dbReference>
<comment type="caution">
    <text evidence="1">The sequence shown here is derived from an EMBL/GenBank/DDBJ whole genome shotgun (WGS) entry which is preliminary data.</text>
</comment>
<reference evidence="1 2" key="2">
    <citation type="submission" date="2020-03" db="EMBL/GenBank/DDBJ databases">
        <title>Campylobacter portucalensis sp. nov., a new species of Campylobacter isolated from the reproductive tract of bulls.</title>
        <authorList>
            <person name="Silva M.F."/>
            <person name="Pereira G."/>
            <person name="Carneiro C."/>
            <person name="Hemphill A."/>
            <person name="Mateus L."/>
            <person name="Lopes-Da-Costa L."/>
            <person name="Silva E."/>
        </authorList>
    </citation>
    <scope>NUCLEOTIDE SEQUENCE [LARGE SCALE GENOMIC DNA]</scope>
    <source>
        <strain evidence="1 2">FMV-PI01</strain>
    </source>
</reference>
<dbReference type="RefSeq" id="WP_154570986.1">
    <property type="nucleotide sequence ID" value="NZ_VWSJ01000023.1"/>
</dbReference>